<proteinExistence type="predicted"/>
<dbReference type="RefSeq" id="WP_079599660.1">
    <property type="nucleotide sequence ID" value="NZ_LT670817.1"/>
</dbReference>
<gene>
    <name evidence="1" type="ORF">SAMN05443248_0246</name>
</gene>
<dbReference type="EMBL" id="LT670817">
    <property type="protein sequence ID" value="SHG09060.1"/>
    <property type="molecule type" value="Genomic_DNA"/>
</dbReference>
<reference evidence="1 2" key="1">
    <citation type="submission" date="2016-11" db="EMBL/GenBank/DDBJ databases">
        <authorList>
            <person name="Jaros S."/>
            <person name="Januszkiewicz K."/>
            <person name="Wedrychowicz H."/>
        </authorList>
    </citation>
    <scope>NUCLEOTIDE SEQUENCE [LARGE SCALE GENOMIC DNA]</scope>
    <source>
        <strain evidence="1 2">GAS138</strain>
    </source>
</reference>
<dbReference type="Proteomes" id="UP000189796">
    <property type="component" value="Chromosome I"/>
</dbReference>
<dbReference type="AlphaFoldDB" id="A0A1M5GZ94"/>
<organism evidence="1 2">
    <name type="scientific">Bradyrhizobium erythrophlei</name>
    <dbReference type="NCBI Taxonomy" id="1437360"/>
    <lineage>
        <taxon>Bacteria</taxon>
        <taxon>Pseudomonadati</taxon>
        <taxon>Pseudomonadota</taxon>
        <taxon>Alphaproteobacteria</taxon>
        <taxon>Hyphomicrobiales</taxon>
        <taxon>Nitrobacteraceae</taxon>
        <taxon>Bradyrhizobium</taxon>
    </lineage>
</organism>
<accession>A0A1M5GZ94</accession>
<protein>
    <submittedName>
        <fullName evidence="1">Uncharacterized protein</fullName>
    </submittedName>
</protein>
<evidence type="ECO:0000313" key="1">
    <source>
        <dbReference type="EMBL" id="SHG09060.1"/>
    </source>
</evidence>
<sequence length="176" mass="19749">MGDTDDEDRFYNEHAALLGHVTLAWNDCQSMIMQIFHTLSGTSWGQSTSVFLALKSDQSQRDITVALLLAVLDRAEDDGMRQLGTSLVGQLGALAGERNAATHTMWITVMPSRKVQPHPAIPKRKALQPDFKSQFENLTQNLRNLFRKFLNYEAGLRVHLEQTRKNGENSGSQHLS</sequence>
<name>A0A1M5GZ94_9BRAD</name>
<evidence type="ECO:0000313" key="2">
    <source>
        <dbReference type="Proteomes" id="UP000189796"/>
    </source>
</evidence>